<evidence type="ECO:0000256" key="9">
    <source>
        <dbReference type="HAMAP-Rule" id="MF_00323"/>
    </source>
</evidence>
<dbReference type="InterPro" id="IPR033659">
    <property type="entry name" value="Ferrochelatase_N"/>
</dbReference>
<dbReference type="InterPro" id="IPR033644">
    <property type="entry name" value="Ferrochelatase_C"/>
</dbReference>
<evidence type="ECO:0000256" key="4">
    <source>
        <dbReference type="ARBA" id="ARBA00023004"/>
    </source>
</evidence>
<accession>Q0I499</accession>
<feature type="binding site" evidence="9">
    <location>
        <position position="250"/>
    </location>
    <ligand>
        <name>Fe(2+)</name>
        <dbReference type="ChEBI" id="CHEBI:29033"/>
    </ligand>
</feature>
<evidence type="ECO:0000256" key="10">
    <source>
        <dbReference type="RuleBase" id="RU000607"/>
    </source>
</evidence>
<dbReference type="Pfam" id="PF00762">
    <property type="entry name" value="Ferrochelatase"/>
    <property type="match status" value="1"/>
</dbReference>
<feature type="binding site" evidence="9">
    <location>
        <position position="331"/>
    </location>
    <ligand>
        <name>Fe(2+)</name>
        <dbReference type="ChEBI" id="CHEBI:29033"/>
    </ligand>
</feature>
<keyword evidence="4 9" id="KW-0408">Iron</keyword>
<dbReference type="SUPFAM" id="SSF53800">
    <property type="entry name" value="Chelatase"/>
    <property type="match status" value="1"/>
</dbReference>
<comment type="catalytic activity">
    <reaction evidence="8">
        <text>Fe-coproporphyrin III + 2 H(+) = coproporphyrin III + Fe(2+)</text>
        <dbReference type="Rhea" id="RHEA:49572"/>
        <dbReference type="ChEBI" id="CHEBI:15378"/>
        <dbReference type="ChEBI" id="CHEBI:29033"/>
        <dbReference type="ChEBI" id="CHEBI:68438"/>
        <dbReference type="ChEBI" id="CHEBI:131725"/>
        <dbReference type="EC" id="4.99.1.9"/>
    </reaction>
    <physiologicalReaction direction="right-to-left" evidence="8">
        <dbReference type="Rhea" id="RHEA:49574"/>
    </physiologicalReaction>
</comment>
<evidence type="ECO:0000256" key="8">
    <source>
        <dbReference type="ARBA" id="ARBA00024536"/>
    </source>
</evidence>
<dbReference type="PANTHER" id="PTHR11108:SF1">
    <property type="entry name" value="FERROCHELATASE, MITOCHONDRIAL"/>
    <property type="match status" value="1"/>
</dbReference>
<reference evidence="11" key="1">
    <citation type="submission" date="2006-08" db="EMBL/GenBank/DDBJ databases">
        <title>Complete genome sequence of Haemophilus somnus 129PT.</title>
        <authorList>
            <person name="Copeland A."/>
            <person name="Lucas S."/>
            <person name="Lapidus A."/>
            <person name="Barry K."/>
            <person name="Glavina del Rio T."/>
            <person name="Hammon N."/>
            <person name="Dalin E."/>
            <person name="Tice H."/>
            <person name="Pitluck S."/>
            <person name="Brettin T.S."/>
            <person name="Bruce D."/>
            <person name="Challacombe J.F."/>
            <person name="Chertkov O."/>
            <person name="Detter J.C."/>
            <person name="Gilna P."/>
            <person name="Han S."/>
            <person name="Misra M."/>
            <person name="Tapia R."/>
            <person name="Thayer N.N."/>
            <person name="Xie G."/>
            <person name="Inzana T.J."/>
            <person name="Duncan A.J."/>
            <person name="Siddaramppa S."/>
            <person name="Richardson P."/>
        </authorList>
    </citation>
    <scope>NUCLEOTIDE SEQUENCE</scope>
    <source>
        <strain evidence="11">129PT</strain>
    </source>
</reference>
<dbReference type="AlphaFoldDB" id="Q0I499"/>
<dbReference type="UniPathway" id="UPA00252">
    <property type="reaction ID" value="UER00325"/>
</dbReference>
<evidence type="ECO:0000256" key="6">
    <source>
        <dbReference type="ARBA" id="ARBA00023239"/>
    </source>
</evidence>
<dbReference type="HAMAP" id="MF_00323">
    <property type="entry name" value="Ferrochelatase"/>
    <property type="match status" value="1"/>
</dbReference>
<dbReference type="PROSITE" id="PS00534">
    <property type="entry name" value="FERROCHELATASE"/>
    <property type="match status" value="1"/>
</dbReference>
<keyword evidence="5 9" id="KW-0350">Heme biosynthesis</keyword>
<dbReference type="InterPro" id="IPR019772">
    <property type="entry name" value="Ferrochelatase_AS"/>
</dbReference>
<comment type="function">
    <text evidence="9 10">Catalyzes the ferrous insertion into protoporphyrin IX.</text>
</comment>
<keyword evidence="7 9" id="KW-0627">Porphyrin biosynthesis</keyword>
<evidence type="ECO:0000256" key="2">
    <source>
        <dbReference type="ARBA" id="ARBA00022490"/>
    </source>
</evidence>
<dbReference type="CDD" id="cd03411">
    <property type="entry name" value="Ferrochelatase_N"/>
    <property type="match status" value="1"/>
</dbReference>
<dbReference type="EMBL" id="CP000436">
    <property type="protein sequence ID" value="ABI25322.1"/>
    <property type="molecule type" value="Genomic_DNA"/>
</dbReference>
<dbReference type="KEGG" id="hso:HS_1047"/>
<dbReference type="FunFam" id="3.40.50.1400:FF:000002">
    <property type="entry name" value="Ferrochelatase"/>
    <property type="match status" value="1"/>
</dbReference>
<evidence type="ECO:0000256" key="1">
    <source>
        <dbReference type="ARBA" id="ARBA00007718"/>
    </source>
</evidence>
<keyword evidence="6 9" id="KW-0456">Lyase</keyword>
<dbReference type="NCBIfam" id="TIGR00109">
    <property type="entry name" value="hemH"/>
    <property type="match status" value="1"/>
</dbReference>
<comment type="catalytic activity">
    <reaction evidence="9 10">
        <text>heme b + 2 H(+) = protoporphyrin IX + Fe(2+)</text>
        <dbReference type="Rhea" id="RHEA:22584"/>
        <dbReference type="ChEBI" id="CHEBI:15378"/>
        <dbReference type="ChEBI" id="CHEBI:29033"/>
        <dbReference type="ChEBI" id="CHEBI:57306"/>
        <dbReference type="ChEBI" id="CHEBI:60344"/>
        <dbReference type="EC" id="4.98.1.1"/>
    </reaction>
</comment>
<comment type="subcellular location">
    <subcellularLocation>
        <location evidence="9 10">Cytoplasm</location>
    </subcellularLocation>
</comment>
<evidence type="ECO:0000256" key="5">
    <source>
        <dbReference type="ARBA" id="ARBA00023133"/>
    </source>
</evidence>
<dbReference type="eggNOG" id="COG0276">
    <property type="taxonomic scope" value="Bacteria"/>
</dbReference>
<proteinExistence type="inferred from homology"/>
<dbReference type="PANTHER" id="PTHR11108">
    <property type="entry name" value="FERROCHELATASE"/>
    <property type="match status" value="1"/>
</dbReference>
<keyword evidence="3 9" id="KW-0479">Metal-binding</keyword>
<sequence>MGRHCAGDFSRIFWLIHFSRTSQSYIGTQSIAGIGSSNQRDSTPNCSTDEREIEGYRMKKIGIILANLGTPDEPTPKALSRYLWQFLTDPRVVDLPKWRWYPLLKSIILPRRSARVAKIYQTVWTDKGSPLLVISNQQKQALQSHFDEHRINATVEIAMTYGNPSMESAVEKLLKKHVNEIILLPLFPQYSSTTTGAVFDAFAQALKKQRNIVPFQFIHSYHLHEDYIEALVNSINAQHKPDEYLIFSFHGIPLRYENEGDYYRKHCHETVLAVVERLGLRENQWQMTFQSRFGKEEWLQPYTDKVLENIYQRNIQKVAVVCPGFSADCLETIEEINEENRRIFLSHGGASFQYIPALNAEMQHIEMMYKLISSRL</sequence>
<gene>
    <name evidence="9 11" type="primary">hemH</name>
    <name evidence="11" type="ordered locus">HS_1047</name>
</gene>
<keyword evidence="2 9" id="KW-0963">Cytoplasm</keyword>
<dbReference type="GO" id="GO:0006783">
    <property type="term" value="P:heme biosynthetic process"/>
    <property type="evidence" value="ECO:0007669"/>
    <property type="project" value="UniProtKB-UniRule"/>
</dbReference>
<protein>
    <recommendedName>
        <fullName evidence="9 10">Ferrochelatase</fullName>
        <ecNumber evidence="9 10">4.98.1.1</ecNumber>
    </recommendedName>
    <alternativeName>
        <fullName evidence="9">Heme synthase</fullName>
    </alternativeName>
    <alternativeName>
        <fullName evidence="9">Protoheme ferro-lyase</fullName>
    </alternativeName>
</protein>
<dbReference type="GO" id="GO:0005737">
    <property type="term" value="C:cytoplasm"/>
    <property type="evidence" value="ECO:0007669"/>
    <property type="project" value="UniProtKB-SubCell"/>
</dbReference>
<dbReference type="InterPro" id="IPR001015">
    <property type="entry name" value="Ferrochelatase"/>
</dbReference>
<dbReference type="EC" id="4.98.1.1" evidence="9 10"/>
<evidence type="ECO:0000256" key="3">
    <source>
        <dbReference type="ARBA" id="ARBA00022723"/>
    </source>
</evidence>
<dbReference type="HOGENOM" id="CLU_018884_0_0_6"/>
<dbReference type="CDD" id="cd00419">
    <property type="entry name" value="Ferrochelatase_C"/>
    <property type="match status" value="1"/>
</dbReference>
<dbReference type="GO" id="GO:0046872">
    <property type="term" value="F:metal ion binding"/>
    <property type="evidence" value="ECO:0007669"/>
    <property type="project" value="UniProtKB-KW"/>
</dbReference>
<dbReference type="GO" id="GO:0004325">
    <property type="term" value="F:ferrochelatase activity"/>
    <property type="evidence" value="ECO:0007669"/>
    <property type="project" value="UniProtKB-UniRule"/>
</dbReference>
<organism evidence="11">
    <name type="scientific">Histophilus somni (strain 129Pt)</name>
    <name type="common">Haemophilus somnus</name>
    <dbReference type="NCBI Taxonomy" id="205914"/>
    <lineage>
        <taxon>Bacteria</taxon>
        <taxon>Pseudomonadati</taxon>
        <taxon>Pseudomonadota</taxon>
        <taxon>Gammaproteobacteria</taxon>
        <taxon>Pasteurellales</taxon>
        <taxon>Pasteurellaceae</taxon>
        <taxon>Histophilus</taxon>
    </lineage>
</organism>
<evidence type="ECO:0000313" key="11">
    <source>
        <dbReference type="EMBL" id="ABI25322.1"/>
    </source>
</evidence>
<comment type="similarity">
    <text evidence="1 9 10">Belongs to the ferrochelatase family.</text>
</comment>
<dbReference type="Gene3D" id="3.40.50.1400">
    <property type="match status" value="2"/>
</dbReference>
<name>Q0I499_HISS1</name>
<comment type="pathway">
    <text evidence="9 10">Porphyrin-containing compound metabolism; protoheme biosynthesis; protoheme from protoporphyrin-IX: step 1/1.</text>
</comment>
<evidence type="ECO:0000256" key="7">
    <source>
        <dbReference type="ARBA" id="ARBA00023244"/>
    </source>
</evidence>